<comment type="caution">
    <text evidence="2">The sequence shown here is derived from an EMBL/GenBank/DDBJ whole genome shotgun (WGS) entry which is preliminary data.</text>
</comment>
<dbReference type="AlphaFoldDB" id="A0A7K0DQ55"/>
<dbReference type="InterPro" id="IPR003673">
    <property type="entry name" value="CoA-Trfase_fam_III"/>
</dbReference>
<dbReference type="Proteomes" id="UP000431401">
    <property type="component" value="Unassembled WGS sequence"/>
</dbReference>
<dbReference type="Pfam" id="PF02515">
    <property type="entry name" value="CoA_transf_3"/>
    <property type="match status" value="1"/>
</dbReference>
<dbReference type="SUPFAM" id="SSF89796">
    <property type="entry name" value="CoA-transferase family III (CaiB/BaiF)"/>
    <property type="match status" value="1"/>
</dbReference>
<dbReference type="Gene3D" id="3.40.50.10540">
    <property type="entry name" value="Crotonobetainyl-coa:carnitine coa-transferase, domain 1"/>
    <property type="match status" value="1"/>
</dbReference>
<reference evidence="2 3" key="1">
    <citation type="submission" date="2019-10" db="EMBL/GenBank/DDBJ databases">
        <title>Nocardia macrotermitis sp. nov. and Nocardia aurantia sp. nov., isolated from the gut of fungus growing-termite Macrotermes natalensis.</title>
        <authorList>
            <person name="Benndorf R."/>
            <person name="Schwitalla J."/>
            <person name="Martin K."/>
            <person name="De Beer W."/>
            <person name="Kaster A.-K."/>
            <person name="Vollmers J."/>
            <person name="Poulsen M."/>
            <person name="Beemelmanns C."/>
        </authorList>
    </citation>
    <scope>NUCLEOTIDE SEQUENCE [LARGE SCALE GENOMIC DNA]</scope>
    <source>
        <strain evidence="2 3">RB56</strain>
    </source>
</reference>
<dbReference type="InterPro" id="IPR023606">
    <property type="entry name" value="CoA-Trfase_III_dom_1_sf"/>
</dbReference>
<protein>
    <submittedName>
        <fullName evidence="2">Acetyl-CoA:oxalate CoA-transferase</fullName>
        <ecNumber evidence="2">2.8.3.19</ecNumber>
    </submittedName>
</protein>
<dbReference type="PANTHER" id="PTHR48228:SF5">
    <property type="entry name" value="ALPHA-METHYLACYL-COA RACEMASE"/>
    <property type="match status" value="1"/>
</dbReference>
<dbReference type="InterPro" id="IPR044855">
    <property type="entry name" value="CoA-Trfase_III_dom3_sf"/>
</dbReference>
<evidence type="ECO:0000313" key="3">
    <source>
        <dbReference type="Proteomes" id="UP000431401"/>
    </source>
</evidence>
<dbReference type="InterPro" id="IPR050509">
    <property type="entry name" value="CoA-transferase_III"/>
</dbReference>
<dbReference type="EMBL" id="WEGI01000007">
    <property type="protein sequence ID" value="MQY27879.1"/>
    <property type="molecule type" value="Genomic_DNA"/>
</dbReference>
<evidence type="ECO:0000256" key="1">
    <source>
        <dbReference type="SAM" id="MobiDB-lite"/>
    </source>
</evidence>
<dbReference type="PANTHER" id="PTHR48228">
    <property type="entry name" value="SUCCINYL-COA--D-CITRAMALATE COA-TRANSFERASE"/>
    <property type="match status" value="1"/>
</dbReference>
<sequence length="389" mass="40954">MAGPLSQVKVLELRGRGPGPFGAMVLADLGAQVIALDRPEVTADAPGETGAQRMINGHRRIDPVQRGRHTLAVDLKTPEGLAAALRLADHADVLIEGNRPGVAERLGIGPDECLARNPRLVYARITGWGQDGPLARTPGHDLNYVALSGTLDLLRRDGGRPMPPLNLLGDYGGGGMLLVIGILAALQERAHSGRGQVVDAAMSDGIALLTTVVHSMRAEGLWSDTPGGNVLDLAAPFYNVYRTADDRWVSVGCGEPRFYAQLLDRLGLTAELLPHHGNPDTWPAATARIAEVFATGTFEHWCALLEGTDTCFAPVLTLDEAAAHPHHRARGTFTTVDGVVQPAPAPRFDRTPAAPPRPAAQDPAAALRDWGVAAADIDGLLGNGVVTGG</sequence>
<accession>A0A7K0DQ55</accession>
<keyword evidence="3" id="KW-1185">Reference proteome</keyword>
<name>A0A7K0DQ55_9NOCA</name>
<proteinExistence type="predicted"/>
<organism evidence="2 3">
    <name type="scientific">Nocardia aurantia</name>
    <dbReference type="NCBI Taxonomy" id="2585199"/>
    <lineage>
        <taxon>Bacteria</taxon>
        <taxon>Bacillati</taxon>
        <taxon>Actinomycetota</taxon>
        <taxon>Actinomycetes</taxon>
        <taxon>Mycobacteriales</taxon>
        <taxon>Nocardiaceae</taxon>
        <taxon>Nocardia</taxon>
    </lineage>
</organism>
<dbReference type="GO" id="GO:0016740">
    <property type="term" value="F:transferase activity"/>
    <property type="evidence" value="ECO:0007669"/>
    <property type="project" value="UniProtKB-KW"/>
</dbReference>
<evidence type="ECO:0000313" key="2">
    <source>
        <dbReference type="EMBL" id="MQY27879.1"/>
    </source>
</evidence>
<dbReference type="Gene3D" id="3.30.1540.10">
    <property type="entry name" value="formyl-coa transferase, domain 3"/>
    <property type="match status" value="1"/>
</dbReference>
<dbReference type="EC" id="2.8.3.19" evidence="2"/>
<keyword evidence="2" id="KW-0808">Transferase</keyword>
<gene>
    <name evidence="2" type="primary">uctC_1</name>
    <name evidence="2" type="ORF">NRB56_34620</name>
</gene>
<feature type="region of interest" description="Disordered" evidence="1">
    <location>
        <begin position="339"/>
        <end position="364"/>
    </location>
</feature>